<dbReference type="Proteomes" id="UP000827753">
    <property type="component" value="Segment"/>
</dbReference>
<evidence type="ECO:0000313" key="2">
    <source>
        <dbReference type="Proteomes" id="UP000827753"/>
    </source>
</evidence>
<organism evidence="1 2">
    <name type="scientific">Bacillus phage vB_BanS_MrDarsey</name>
    <dbReference type="NCBI Taxonomy" id="2894787"/>
    <lineage>
        <taxon>Viruses</taxon>
        <taxon>Duplodnaviria</taxon>
        <taxon>Heunggongvirae</taxon>
        <taxon>Uroviricota</taxon>
        <taxon>Caudoviricetes</taxon>
        <taxon>Joanripponvirinae</taxon>
        <taxon>Tsamsavirus</taxon>
        <taxon>Tsamsavirus mrdarsey</taxon>
    </lineage>
</organism>
<dbReference type="EMBL" id="OK499987">
    <property type="protein sequence ID" value="UGO47871.1"/>
    <property type="molecule type" value="Genomic_DNA"/>
</dbReference>
<protein>
    <submittedName>
        <fullName evidence="1">Uncharacterized protein</fullName>
    </submittedName>
</protein>
<reference evidence="1 2" key="1">
    <citation type="submission" date="2021-10" db="EMBL/GenBank/DDBJ databases">
        <authorList>
            <person name="Lavering E.D."/>
            <person name="James R."/>
            <person name="Fairholm J.D."/>
            <person name="Ogilvie B.H."/>
            <person name="Thurgood T.L."/>
            <person name="Robison R.A."/>
            <person name="Grose J.H."/>
        </authorList>
    </citation>
    <scope>NUCLEOTIDE SEQUENCE [LARGE SCALE GENOMIC DNA]</scope>
</reference>
<accession>A0AAE8YRB1</accession>
<keyword evidence="2" id="KW-1185">Reference proteome</keyword>
<proteinExistence type="predicted"/>
<name>A0AAE8YRB1_9CAUD</name>
<gene>
    <name evidence="1" type="ORF">MRDARSEY_39</name>
</gene>
<evidence type="ECO:0000313" key="1">
    <source>
        <dbReference type="EMBL" id="UGO47871.1"/>
    </source>
</evidence>
<sequence length="56" mass="6801">MLMRTKRKRMTVGNRDKNKKPKLNEVIMMFRRKRKRKSSSGGFFKFLADLLESFFD</sequence>